<dbReference type="Proteomes" id="UP000255082">
    <property type="component" value="Unassembled WGS sequence"/>
</dbReference>
<dbReference type="OrthoDB" id="4540748at2"/>
<evidence type="ECO:0000313" key="2">
    <source>
        <dbReference type="Proteomes" id="UP000255082"/>
    </source>
</evidence>
<gene>
    <name evidence="1" type="ORF">NCTC13184_07139</name>
</gene>
<protein>
    <submittedName>
        <fullName evidence="1">Uncharacterized protein</fullName>
    </submittedName>
</protein>
<proteinExistence type="predicted"/>
<dbReference type="AlphaFoldDB" id="A0A378X730"/>
<evidence type="ECO:0000313" key="1">
    <source>
        <dbReference type="EMBL" id="SUA48585.1"/>
    </source>
</evidence>
<reference evidence="1 2" key="1">
    <citation type="submission" date="2018-06" db="EMBL/GenBank/DDBJ databases">
        <authorList>
            <consortium name="Pathogen Informatics"/>
            <person name="Doyle S."/>
        </authorList>
    </citation>
    <scope>NUCLEOTIDE SEQUENCE [LARGE SCALE GENOMIC DNA]</scope>
    <source>
        <strain evidence="1 2">NCTC13184</strain>
    </source>
</reference>
<sequence length="259" mass="28916">MDSAYAKLARACHHLDELTRSVHDYRARDPHQFTREFTNHLLRPDHVVAKLRVTVSEPIPTEWPLIIGDLLTNLRAALDHALYGHVTAAHTLSPTAERSLQYPILTNHEKWPTVSTKLAAWCDPRVLGAIEATQPFKSTAPDEHPLAVMNGLVNSDKHRSIRVVTYNRHEVTVTNCPLTVVSIDDKPKEMADGAVIATITLERPKSSPGGKPRQHLVPFDTEVGYVEEVFLPVPGRQGMSGGSSRGWSVRLVGSWWPRR</sequence>
<dbReference type="RefSeq" id="WP_062969034.1">
    <property type="nucleotide sequence ID" value="NZ_JAJFOE010000002.1"/>
</dbReference>
<name>A0A378X730_9NOCA</name>
<dbReference type="EMBL" id="UGRU01000001">
    <property type="protein sequence ID" value="SUA48585.1"/>
    <property type="molecule type" value="Genomic_DNA"/>
</dbReference>
<organism evidence="1 2">
    <name type="scientific">Nocardia africana</name>
    <dbReference type="NCBI Taxonomy" id="134964"/>
    <lineage>
        <taxon>Bacteria</taxon>
        <taxon>Bacillati</taxon>
        <taxon>Actinomycetota</taxon>
        <taxon>Actinomycetes</taxon>
        <taxon>Mycobacteriales</taxon>
        <taxon>Nocardiaceae</taxon>
        <taxon>Nocardia</taxon>
    </lineage>
</organism>
<accession>A0A378X730</accession>